<dbReference type="PANTHER" id="PTHR43088">
    <property type="entry name" value="SUBUNIT OF PYRUVATE:FLAVODOXIN OXIDOREDUCTASE-RELATED"/>
    <property type="match status" value="1"/>
</dbReference>
<evidence type="ECO:0000313" key="5">
    <source>
        <dbReference type="Proteomes" id="UP000769766"/>
    </source>
</evidence>
<dbReference type="Pfam" id="PF01855">
    <property type="entry name" value="POR_N"/>
    <property type="match status" value="1"/>
</dbReference>
<name>A0A932CPS4_UNCTE</name>
<organism evidence="4 5">
    <name type="scientific">Tectimicrobiota bacterium</name>
    <dbReference type="NCBI Taxonomy" id="2528274"/>
    <lineage>
        <taxon>Bacteria</taxon>
        <taxon>Pseudomonadati</taxon>
        <taxon>Nitrospinota/Tectimicrobiota group</taxon>
        <taxon>Candidatus Tectimicrobiota</taxon>
    </lineage>
</organism>
<comment type="caution">
    <text evidence="4">The sequence shown here is derived from an EMBL/GenBank/DDBJ whole genome shotgun (WGS) entry which is preliminary data.</text>
</comment>
<dbReference type="EMBL" id="JACPRF010000317">
    <property type="protein sequence ID" value="MBI2877286.1"/>
    <property type="molecule type" value="Genomic_DNA"/>
</dbReference>
<dbReference type="InterPro" id="IPR033412">
    <property type="entry name" value="PFOR_II"/>
</dbReference>
<dbReference type="Pfam" id="PF17147">
    <property type="entry name" value="PFOR_II"/>
    <property type="match status" value="1"/>
</dbReference>
<evidence type="ECO:0000256" key="1">
    <source>
        <dbReference type="ARBA" id="ARBA00023002"/>
    </source>
</evidence>
<protein>
    <submittedName>
        <fullName evidence="4">3-methyl-2-oxobutanoate dehydrogenase subunit VorB</fullName>
    </submittedName>
</protein>
<dbReference type="NCBIfam" id="NF005507">
    <property type="entry name" value="PRK07119.1"/>
    <property type="match status" value="1"/>
</dbReference>
<evidence type="ECO:0000313" key="4">
    <source>
        <dbReference type="EMBL" id="MBI2877286.1"/>
    </source>
</evidence>
<feature type="domain" description="Pyruvate flavodoxin/ferredoxin oxidoreductase pyrimidine binding" evidence="2">
    <location>
        <begin position="17"/>
        <end position="188"/>
    </location>
</feature>
<dbReference type="AlphaFoldDB" id="A0A932CPS4"/>
<proteinExistence type="predicted"/>
<dbReference type="GO" id="GO:0016491">
    <property type="term" value="F:oxidoreductase activity"/>
    <property type="evidence" value="ECO:0007669"/>
    <property type="project" value="UniProtKB-KW"/>
</dbReference>
<evidence type="ECO:0000259" key="2">
    <source>
        <dbReference type="Pfam" id="PF01855"/>
    </source>
</evidence>
<dbReference type="PROSITE" id="PS51257">
    <property type="entry name" value="PROKAR_LIPOPROTEIN"/>
    <property type="match status" value="1"/>
</dbReference>
<dbReference type="Proteomes" id="UP000769766">
    <property type="component" value="Unassembled WGS sequence"/>
</dbReference>
<accession>A0A932CPS4</accession>
<dbReference type="InterPro" id="IPR052368">
    <property type="entry name" value="2-oxoacid_oxidoreductase"/>
</dbReference>
<evidence type="ECO:0000259" key="3">
    <source>
        <dbReference type="Pfam" id="PF17147"/>
    </source>
</evidence>
<reference evidence="4" key="1">
    <citation type="submission" date="2020-07" db="EMBL/GenBank/DDBJ databases">
        <title>Huge and variable diversity of episymbiotic CPR bacteria and DPANN archaea in groundwater ecosystems.</title>
        <authorList>
            <person name="He C.Y."/>
            <person name="Keren R."/>
            <person name="Whittaker M."/>
            <person name="Farag I.F."/>
            <person name="Doudna J."/>
            <person name="Cate J.H.D."/>
            <person name="Banfield J.F."/>
        </authorList>
    </citation>
    <scope>NUCLEOTIDE SEQUENCE</scope>
    <source>
        <strain evidence="4">NC_groundwater_672_Ag_B-0.1um_62_36</strain>
    </source>
</reference>
<keyword evidence="1" id="KW-0560">Oxidoreductase</keyword>
<dbReference type="CDD" id="cd07034">
    <property type="entry name" value="TPP_PYR_PFOR_IOR-alpha_like"/>
    <property type="match status" value="1"/>
</dbReference>
<dbReference type="InterPro" id="IPR002880">
    <property type="entry name" value="Pyrv_Fd/Flavodoxin_OxRdtase_N"/>
</dbReference>
<dbReference type="InterPro" id="IPR029061">
    <property type="entry name" value="THDP-binding"/>
</dbReference>
<dbReference type="Gene3D" id="3.40.50.970">
    <property type="match status" value="1"/>
</dbReference>
<gene>
    <name evidence="4" type="primary">vorB</name>
    <name evidence="4" type="ORF">HYY20_10425</name>
</gene>
<dbReference type="InterPro" id="IPR009014">
    <property type="entry name" value="Transketo_C/PFOR_II"/>
</dbReference>
<feature type="domain" description="Pyruvate:ferredoxin oxidoreductase core" evidence="3">
    <location>
        <begin position="250"/>
        <end position="333"/>
    </location>
</feature>
<dbReference type="Gene3D" id="3.40.50.920">
    <property type="match status" value="1"/>
</dbReference>
<sequence length="361" mass="39790">MTHTKRLVKGNEAIAMAAILAGCRRYFAYPITPQNEIPEYMSEHMPAVGGTFLQAESELAAINMVYGAAAAGERAMTSTSGPGYSLMLEGFSGIATTEVPVVLALVMRGGPGIGSLETSQLDYFSAVKGGGHGGYRNLVLSASSVQELFDLTQLAFHLADRYRILVLLLVDGILGQIMEPLEIGPLPELPELPPKDWALTGMGTRGKQNVLSTMLMREGQVLEWHQRAQEKYRQIQEREIRFETQQWEDARIGIVAFGMMARVAETAIALCREEGIPVGLLRPITLFPFCSDFIRQSTAHIQRFLVTEVNLGQMVEDVRLAVEGRRPVEFVGRPTLPPPSMVVEAIRKTWRELKDGETGES</sequence>
<dbReference type="SUPFAM" id="SSF52518">
    <property type="entry name" value="Thiamin diphosphate-binding fold (THDP-binding)"/>
    <property type="match status" value="1"/>
</dbReference>
<dbReference type="PANTHER" id="PTHR43088:SF1">
    <property type="entry name" value="SUBUNIT OF PYRUVATE:FLAVODOXIN OXIDOREDUCTASE"/>
    <property type="match status" value="1"/>
</dbReference>
<dbReference type="SUPFAM" id="SSF52922">
    <property type="entry name" value="TK C-terminal domain-like"/>
    <property type="match status" value="1"/>
</dbReference>